<keyword evidence="2" id="KW-1185">Reference proteome</keyword>
<evidence type="ECO:0000313" key="1">
    <source>
        <dbReference type="EMBL" id="SDK82635.1"/>
    </source>
</evidence>
<evidence type="ECO:0000313" key="2">
    <source>
        <dbReference type="Proteomes" id="UP000199305"/>
    </source>
</evidence>
<dbReference type="Proteomes" id="UP000199305">
    <property type="component" value="Unassembled WGS sequence"/>
</dbReference>
<organism evidence="1 2">
    <name type="scientific">Microbulbifer yueqingensis</name>
    <dbReference type="NCBI Taxonomy" id="658219"/>
    <lineage>
        <taxon>Bacteria</taxon>
        <taxon>Pseudomonadati</taxon>
        <taxon>Pseudomonadota</taxon>
        <taxon>Gammaproteobacteria</taxon>
        <taxon>Cellvibrionales</taxon>
        <taxon>Microbulbiferaceae</taxon>
        <taxon>Microbulbifer</taxon>
    </lineage>
</organism>
<accession>A0A1G9F2X5</accession>
<protein>
    <submittedName>
        <fullName evidence="1">Uncharacterized protein</fullName>
    </submittedName>
</protein>
<proteinExistence type="predicted"/>
<sequence length="329" mass="37635">MVSGLNSGLPIHMSFSDREKQLIRAAFAWGQVSHKEGYTLSDGEIEKSVLLRRLLAGRPPLAFPPPLRHGFPWYEVIEGRGQHVVNVSEASTENSMIAPGSRPGDKYILIDGSFWRVAETISEREEYIVEWGSYPMQWRLRKHWEVNYEMTQQLQHFRKDNPNAGLRLDKRAGEGEYSEFRIDDDQTVWLSEWQLTRIGLSGWVWVGTPLEPTGQRPLAPVKEDEHGPLILSEPERATGEAWLRIERAGQAYRFVRLGEEICYEQLLAESDSSMLLHGVQGEDLLIMDWSEGEPLHRFAVPAQLAPLEEFDLDRLGYELVPENAFKANP</sequence>
<dbReference type="EMBL" id="FNFH01000011">
    <property type="protein sequence ID" value="SDK82635.1"/>
    <property type="molecule type" value="Genomic_DNA"/>
</dbReference>
<name>A0A1G9F2X5_9GAMM</name>
<dbReference type="STRING" id="658219.SAMN05216212_0028"/>
<dbReference type="AlphaFoldDB" id="A0A1G9F2X5"/>
<gene>
    <name evidence="1" type="ORF">SAMN05216212_0028</name>
</gene>
<reference evidence="2" key="1">
    <citation type="submission" date="2016-10" db="EMBL/GenBank/DDBJ databases">
        <authorList>
            <person name="Varghese N."/>
            <person name="Submissions S."/>
        </authorList>
    </citation>
    <scope>NUCLEOTIDE SEQUENCE [LARGE SCALE GENOMIC DNA]</scope>
    <source>
        <strain evidence="2">CGMCC 1.10658</strain>
    </source>
</reference>